<sequence length="100" mass="10634">MDLCLAKNLCKLCSRCSAGRFQVALVEGGGGGHPEEGGWVGGESLNMGFQREVLDVMMKGAVMRACHSGPRLVSFRYFPLLPGSRSREPLSPVSPTLAPA</sequence>
<name>A0ABD0J6T2_9CAEN</name>
<protein>
    <submittedName>
        <fullName evidence="1">Uncharacterized protein</fullName>
    </submittedName>
</protein>
<reference evidence="1 2" key="1">
    <citation type="journal article" date="2023" name="Sci. Data">
        <title>Genome assembly of the Korean intertidal mud-creeper Batillaria attramentaria.</title>
        <authorList>
            <person name="Patra A.K."/>
            <person name="Ho P.T."/>
            <person name="Jun S."/>
            <person name="Lee S.J."/>
            <person name="Kim Y."/>
            <person name="Won Y.J."/>
        </authorList>
    </citation>
    <scope>NUCLEOTIDE SEQUENCE [LARGE SCALE GENOMIC DNA]</scope>
    <source>
        <strain evidence="1">Wonlab-2016</strain>
    </source>
</reference>
<dbReference type="AlphaFoldDB" id="A0ABD0J6T2"/>
<evidence type="ECO:0000313" key="2">
    <source>
        <dbReference type="Proteomes" id="UP001519460"/>
    </source>
</evidence>
<comment type="caution">
    <text evidence="1">The sequence shown here is derived from an EMBL/GenBank/DDBJ whole genome shotgun (WGS) entry which is preliminary data.</text>
</comment>
<evidence type="ECO:0000313" key="1">
    <source>
        <dbReference type="EMBL" id="KAK7463266.1"/>
    </source>
</evidence>
<accession>A0ABD0J6T2</accession>
<keyword evidence="2" id="KW-1185">Reference proteome</keyword>
<dbReference type="EMBL" id="JACVVK020000603">
    <property type="protein sequence ID" value="KAK7463266.1"/>
    <property type="molecule type" value="Genomic_DNA"/>
</dbReference>
<proteinExistence type="predicted"/>
<gene>
    <name evidence="1" type="ORF">BaRGS_00038171</name>
</gene>
<organism evidence="1 2">
    <name type="scientific">Batillaria attramentaria</name>
    <dbReference type="NCBI Taxonomy" id="370345"/>
    <lineage>
        <taxon>Eukaryota</taxon>
        <taxon>Metazoa</taxon>
        <taxon>Spiralia</taxon>
        <taxon>Lophotrochozoa</taxon>
        <taxon>Mollusca</taxon>
        <taxon>Gastropoda</taxon>
        <taxon>Caenogastropoda</taxon>
        <taxon>Sorbeoconcha</taxon>
        <taxon>Cerithioidea</taxon>
        <taxon>Batillariidae</taxon>
        <taxon>Batillaria</taxon>
    </lineage>
</organism>
<dbReference type="Proteomes" id="UP001519460">
    <property type="component" value="Unassembled WGS sequence"/>
</dbReference>